<dbReference type="InterPro" id="IPR036388">
    <property type="entry name" value="WH-like_DNA-bd_sf"/>
</dbReference>
<feature type="transmembrane region" description="Helical" evidence="1">
    <location>
        <begin position="6"/>
        <end position="22"/>
    </location>
</feature>
<keyword evidence="1" id="KW-0812">Transmembrane</keyword>
<reference evidence="2 3" key="1">
    <citation type="journal article" date="2016" name="Nat. Commun.">
        <title>Thousands of microbial genomes shed light on interconnected biogeochemical processes in an aquifer system.</title>
        <authorList>
            <person name="Anantharaman K."/>
            <person name="Brown C.T."/>
            <person name="Hug L.A."/>
            <person name="Sharon I."/>
            <person name="Castelle C.J."/>
            <person name="Probst A.J."/>
            <person name="Thomas B.C."/>
            <person name="Singh A."/>
            <person name="Wilkins M.J."/>
            <person name="Karaoz U."/>
            <person name="Brodie E.L."/>
            <person name="Williams K.H."/>
            <person name="Hubbard S.S."/>
            <person name="Banfield J.F."/>
        </authorList>
    </citation>
    <scope>NUCLEOTIDE SEQUENCE [LARGE SCALE GENOMIC DNA]</scope>
</reference>
<keyword evidence="1" id="KW-0472">Membrane</keyword>
<dbReference type="AlphaFoldDB" id="A0A1G2HN53"/>
<dbReference type="InterPro" id="IPR036390">
    <property type="entry name" value="WH_DNA-bd_sf"/>
</dbReference>
<name>A0A1G2HN53_9BACT</name>
<proteinExistence type="predicted"/>
<gene>
    <name evidence="2" type="ORF">A2639_00100</name>
</gene>
<dbReference type="SUPFAM" id="SSF46785">
    <property type="entry name" value="Winged helix' DNA-binding domain"/>
    <property type="match status" value="1"/>
</dbReference>
<comment type="caution">
    <text evidence="2">The sequence shown here is derived from an EMBL/GenBank/DDBJ whole genome shotgun (WGS) entry which is preliminary data.</text>
</comment>
<accession>A0A1G2HN53</accession>
<evidence type="ECO:0000313" key="2">
    <source>
        <dbReference type="EMBL" id="OGZ63318.1"/>
    </source>
</evidence>
<evidence type="ECO:0000256" key="1">
    <source>
        <dbReference type="SAM" id="Phobius"/>
    </source>
</evidence>
<dbReference type="EMBL" id="MHOL01000003">
    <property type="protein sequence ID" value="OGZ63318.1"/>
    <property type="molecule type" value="Genomic_DNA"/>
</dbReference>
<dbReference type="Pfam" id="PF13412">
    <property type="entry name" value="HTH_24"/>
    <property type="match status" value="1"/>
</dbReference>
<dbReference type="Gene3D" id="1.10.10.10">
    <property type="entry name" value="Winged helix-like DNA-binding domain superfamily/Winged helix DNA-binding domain"/>
    <property type="match status" value="1"/>
</dbReference>
<dbReference type="Proteomes" id="UP000178991">
    <property type="component" value="Unassembled WGS sequence"/>
</dbReference>
<evidence type="ECO:0000313" key="3">
    <source>
        <dbReference type="Proteomes" id="UP000178991"/>
    </source>
</evidence>
<protein>
    <recommendedName>
        <fullName evidence="4">Helix-turn-helix type 11 domain-containing protein</fullName>
    </recommendedName>
</protein>
<evidence type="ECO:0008006" key="4">
    <source>
        <dbReference type="Google" id="ProtNLM"/>
    </source>
</evidence>
<sequence length="112" mass="12439">MTYLSILIIGVVVAVAFLFWVAKREAEKHGTSTGEELVGICKSAVETTLQKEAHKQKILALLREQAKLSNSEIRTALKASSRSVVRYLDELEKEGKVEQVGKIGHAVTYRLK</sequence>
<organism evidence="2 3">
    <name type="scientific">Candidatus Staskawiczbacteria bacterium RIFCSPHIGHO2_01_FULL_34_27</name>
    <dbReference type="NCBI Taxonomy" id="1802199"/>
    <lineage>
        <taxon>Bacteria</taxon>
        <taxon>Candidatus Staskawicziibacteriota</taxon>
    </lineage>
</organism>
<keyword evidence="1" id="KW-1133">Transmembrane helix</keyword>